<dbReference type="OrthoDB" id="6111418at2759"/>
<dbReference type="EMBL" id="RQTK01000524">
    <property type="protein sequence ID" value="RUS78235.1"/>
    <property type="molecule type" value="Genomic_DNA"/>
</dbReference>
<name>A0A433T9I3_ELYCH</name>
<comment type="caution">
    <text evidence="2">The sequence shown here is derived from an EMBL/GenBank/DDBJ whole genome shotgun (WGS) entry which is preliminary data.</text>
</comment>
<organism evidence="2 3">
    <name type="scientific">Elysia chlorotica</name>
    <name type="common">Eastern emerald elysia</name>
    <name type="synonym">Sea slug</name>
    <dbReference type="NCBI Taxonomy" id="188477"/>
    <lineage>
        <taxon>Eukaryota</taxon>
        <taxon>Metazoa</taxon>
        <taxon>Spiralia</taxon>
        <taxon>Lophotrochozoa</taxon>
        <taxon>Mollusca</taxon>
        <taxon>Gastropoda</taxon>
        <taxon>Heterobranchia</taxon>
        <taxon>Euthyneura</taxon>
        <taxon>Panpulmonata</taxon>
        <taxon>Sacoglossa</taxon>
        <taxon>Placobranchoidea</taxon>
        <taxon>Plakobranchidae</taxon>
        <taxon>Elysia</taxon>
    </lineage>
</organism>
<gene>
    <name evidence="2" type="ORF">EGW08_014004</name>
</gene>
<dbReference type="Proteomes" id="UP000271974">
    <property type="component" value="Unassembled WGS sequence"/>
</dbReference>
<proteinExistence type="predicted"/>
<dbReference type="AlphaFoldDB" id="A0A433T9I3"/>
<evidence type="ECO:0000256" key="1">
    <source>
        <dbReference type="SAM" id="MobiDB-lite"/>
    </source>
</evidence>
<keyword evidence="3" id="KW-1185">Reference proteome</keyword>
<protein>
    <submittedName>
        <fullName evidence="2">Uncharacterized protein</fullName>
    </submittedName>
</protein>
<evidence type="ECO:0000313" key="3">
    <source>
        <dbReference type="Proteomes" id="UP000271974"/>
    </source>
</evidence>
<feature type="region of interest" description="Disordered" evidence="1">
    <location>
        <begin position="282"/>
        <end position="306"/>
    </location>
</feature>
<evidence type="ECO:0000313" key="2">
    <source>
        <dbReference type="EMBL" id="RUS78235.1"/>
    </source>
</evidence>
<reference evidence="2 3" key="1">
    <citation type="submission" date="2019-01" db="EMBL/GenBank/DDBJ databases">
        <title>A draft genome assembly of the solar-powered sea slug Elysia chlorotica.</title>
        <authorList>
            <person name="Cai H."/>
            <person name="Li Q."/>
            <person name="Fang X."/>
            <person name="Li J."/>
            <person name="Curtis N.E."/>
            <person name="Altenburger A."/>
            <person name="Shibata T."/>
            <person name="Feng M."/>
            <person name="Maeda T."/>
            <person name="Schwartz J.A."/>
            <person name="Shigenobu S."/>
            <person name="Lundholm N."/>
            <person name="Nishiyama T."/>
            <person name="Yang H."/>
            <person name="Hasebe M."/>
            <person name="Li S."/>
            <person name="Pierce S.K."/>
            <person name="Wang J."/>
        </authorList>
    </citation>
    <scope>NUCLEOTIDE SEQUENCE [LARGE SCALE GENOMIC DNA]</scope>
    <source>
        <strain evidence="2">EC2010</strain>
        <tissue evidence="2">Whole organism of an adult</tissue>
    </source>
</reference>
<feature type="region of interest" description="Disordered" evidence="1">
    <location>
        <begin position="164"/>
        <end position="188"/>
    </location>
</feature>
<accession>A0A433T9I3</accession>
<sequence length="306" mass="33982">MGKVKNETKRPAKQAKLMSEIFQHYHQTGKANQLRPEGFLEISRIFGPAASIDMNRLVCQHQQNVASAYMRRIRREKVREQDLHLQKLQDIPMKIQRVAVGPDYIDPYSDFKSRLPKLGQDKRFKKADPLSPILPAADMASPYVPHNSLAPHTNVLFKMNPSKETTAVGQPGKGGNSSKSVEDDLPFPLSPRKLRFPPKLGGGYELPAIRKRLAVDPVGIRGSVDISPRNPSISPRNPSISPRNAAFWSFNIPRELNTGERKSHVASIPRGKDALAAISSVQKHNKPRPSSFLHSLPPIPAIATKG</sequence>